<reference evidence="5" key="1">
    <citation type="submission" date="2021-02" db="EMBL/GenBank/DDBJ databases">
        <authorList>
            <person name="Dougan E. K."/>
            <person name="Rhodes N."/>
            <person name="Thang M."/>
            <person name="Chan C."/>
        </authorList>
    </citation>
    <scope>NUCLEOTIDE SEQUENCE</scope>
</reference>
<feature type="compositionally biased region" description="Pro residues" evidence="3">
    <location>
        <begin position="36"/>
        <end position="59"/>
    </location>
</feature>
<evidence type="ECO:0000313" key="5">
    <source>
        <dbReference type="EMBL" id="CAE7614838.1"/>
    </source>
</evidence>
<dbReference type="PANTHER" id="PTHR10288">
    <property type="entry name" value="KH DOMAIN CONTAINING RNA BINDING PROTEIN"/>
    <property type="match status" value="1"/>
</dbReference>
<dbReference type="InterPro" id="IPR004087">
    <property type="entry name" value="KH_dom"/>
</dbReference>
<evidence type="ECO:0000256" key="2">
    <source>
        <dbReference type="PROSITE-ProRule" id="PRU00117"/>
    </source>
</evidence>
<sequence>MEPPPPPPLGAPTAFGTPIAFPQVTIPLHTHHPHPHLPPGPPLVPPPSMLEPPPPPPPTMDMGVPAAPAPRAPLSDAEVKAAASAALSKFMKDMPDKPEKSEKSEKRRSRSRKRSRSSRGSSRKSRSKRSRSKRSSSRRSRSRRSRRKRSKSRRKKRSRSRDKGRSSLVEPPPVPGAPSTSAASAAASASDKRSKWDEASQPAWMQDMMQALKSSDAPAPPPAPSAPKQKNDPDRPKGHKVIELPAHLIRVLIGKAGSTIREVCSRSGCDIKVNHLPHEPQGSISVVGDIERAEAVIQDIFRARGCKWSPTGAPLAEQSEEDVKIPADLVGLFIGKGGETIKDLRERCGGQVSITIQPSATPGGMQGARNDDLGAIGQQEIIPTLESLTNTLGGPPTTITIGDNTDYIRVLLYHYYRVGGPPNQYPMPYELQYTRGSKW</sequence>
<feature type="compositionally biased region" description="Low complexity" evidence="3">
    <location>
        <begin position="177"/>
        <end position="189"/>
    </location>
</feature>
<dbReference type="AlphaFoldDB" id="A0A812V364"/>
<dbReference type="Pfam" id="PF00013">
    <property type="entry name" value="KH_1"/>
    <property type="match status" value="2"/>
</dbReference>
<keyword evidence="2" id="KW-0694">RNA-binding</keyword>
<evidence type="ECO:0000259" key="4">
    <source>
        <dbReference type="SMART" id="SM00322"/>
    </source>
</evidence>
<protein>
    <submittedName>
        <fullName evidence="5">Khsrp protein</fullName>
    </submittedName>
</protein>
<dbReference type="Proteomes" id="UP000649617">
    <property type="component" value="Unassembled WGS sequence"/>
</dbReference>
<dbReference type="GO" id="GO:0003723">
    <property type="term" value="F:RNA binding"/>
    <property type="evidence" value="ECO:0007669"/>
    <property type="project" value="UniProtKB-UniRule"/>
</dbReference>
<gene>
    <name evidence="5" type="primary">Khsrp</name>
    <name evidence="5" type="ORF">SPIL2461_LOCUS16166</name>
</gene>
<dbReference type="SUPFAM" id="SSF54791">
    <property type="entry name" value="Eukaryotic type KH-domain (KH-domain type I)"/>
    <property type="match status" value="2"/>
</dbReference>
<name>A0A812V364_SYMPI</name>
<feature type="domain" description="K Homology" evidence="4">
    <location>
        <begin position="317"/>
        <end position="420"/>
    </location>
</feature>
<keyword evidence="6" id="KW-1185">Reference proteome</keyword>
<feature type="compositionally biased region" description="Basic and acidic residues" evidence="3">
    <location>
        <begin position="229"/>
        <end position="239"/>
    </location>
</feature>
<dbReference type="PROSITE" id="PS50084">
    <property type="entry name" value="KH_TYPE_1"/>
    <property type="match status" value="2"/>
</dbReference>
<dbReference type="Gene3D" id="3.30.1370.10">
    <property type="entry name" value="K Homology domain, type 1"/>
    <property type="match status" value="2"/>
</dbReference>
<dbReference type="InterPro" id="IPR004088">
    <property type="entry name" value="KH_dom_type_1"/>
</dbReference>
<feature type="compositionally biased region" description="Basic residues" evidence="3">
    <location>
        <begin position="106"/>
        <end position="162"/>
    </location>
</feature>
<evidence type="ECO:0000256" key="3">
    <source>
        <dbReference type="SAM" id="MobiDB-lite"/>
    </source>
</evidence>
<dbReference type="CDD" id="cd00105">
    <property type="entry name" value="KH-I"/>
    <property type="match status" value="1"/>
</dbReference>
<comment type="caution">
    <text evidence="5">The sequence shown here is derived from an EMBL/GenBank/DDBJ whole genome shotgun (WGS) entry which is preliminary data.</text>
</comment>
<organism evidence="5 6">
    <name type="scientific">Symbiodinium pilosum</name>
    <name type="common">Dinoflagellate</name>
    <dbReference type="NCBI Taxonomy" id="2952"/>
    <lineage>
        <taxon>Eukaryota</taxon>
        <taxon>Sar</taxon>
        <taxon>Alveolata</taxon>
        <taxon>Dinophyceae</taxon>
        <taxon>Suessiales</taxon>
        <taxon>Symbiodiniaceae</taxon>
        <taxon>Symbiodinium</taxon>
    </lineage>
</organism>
<dbReference type="EMBL" id="CAJNIZ010041458">
    <property type="protein sequence ID" value="CAE7614838.1"/>
    <property type="molecule type" value="Genomic_DNA"/>
</dbReference>
<feature type="region of interest" description="Disordered" evidence="3">
    <location>
        <begin position="23"/>
        <end position="200"/>
    </location>
</feature>
<feature type="compositionally biased region" description="Basic and acidic residues" evidence="3">
    <location>
        <begin position="90"/>
        <end position="105"/>
    </location>
</feature>
<dbReference type="SMART" id="SM00322">
    <property type="entry name" value="KH"/>
    <property type="match status" value="2"/>
</dbReference>
<keyword evidence="1" id="KW-0677">Repeat</keyword>
<feature type="region of interest" description="Disordered" evidence="3">
    <location>
        <begin position="212"/>
        <end position="239"/>
    </location>
</feature>
<evidence type="ECO:0000313" key="6">
    <source>
        <dbReference type="Proteomes" id="UP000649617"/>
    </source>
</evidence>
<dbReference type="InterPro" id="IPR036612">
    <property type="entry name" value="KH_dom_type_1_sf"/>
</dbReference>
<dbReference type="OrthoDB" id="5204190at2759"/>
<evidence type="ECO:0000256" key="1">
    <source>
        <dbReference type="ARBA" id="ARBA00022737"/>
    </source>
</evidence>
<proteinExistence type="predicted"/>
<accession>A0A812V364</accession>
<feature type="domain" description="K Homology" evidence="4">
    <location>
        <begin position="236"/>
        <end position="305"/>
    </location>
</feature>